<feature type="transmembrane region" description="Helical" evidence="12">
    <location>
        <begin position="58"/>
        <end position="78"/>
    </location>
</feature>
<evidence type="ECO:0000256" key="4">
    <source>
        <dbReference type="ARBA" id="ARBA00022603"/>
    </source>
</evidence>
<feature type="transmembrane region" description="Helical" evidence="12">
    <location>
        <begin position="84"/>
        <end position="106"/>
    </location>
</feature>
<keyword evidence="14" id="KW-1185">Reference proteome</keyword>
<feature type="transmembrane region" description="Helical" evidence="12">
    <location>
        <begin position="500"/>
        <end position="516"/>
    </location>
</feature>
<feature type="transmembrane region" description="Helical" evidence="12">
    <location>
        <begin position="449"/>
        <end position="479"/>
    </location>
</feature>
<evidence type="ECO:0000256" key="8">
    <source>
        <dbReference type="ARBA" id="ARBA00022824"/>
    </source>
</evidence>
<comment type="subcellular location">
    <subcellularLocation>
        <location evidence="1">Endoplasmic reticulum membrane</location>
        <topology evidence="1">Multi-pass membrane protein</topology>
    </subcellularLocation>
</comment>
<evidence type="ECO:0000256" key="1">
    <source>
        <dbReference type="ARBA" id="ARBA00004477"/>
    </source>
</evidence>
<keyword evidence="4" id="KW-0489">Methyltransferase</keyword>
<evidence type="ECO:0000256" key="9">
    <source>
        <dbReference type="ARBA" id="ARBA00022989"/>
    </source>
</evidence>
<keyword evidence="6" id="KW-0949">S-adenosyl-L-methionine</keyword>
<proteinExistence type="predicted"/>
<evidence type="ECO:0000256" key="2">
    <source>
        <dbReference type="ARBA" id="ARBA00004969"/>
    </source>
</evidence>
<keyword evidence="9 12" id="KW-1133">Transmembrane helix</keyword>
<gene>
    <name evidence="13" type="ORF">Enr13x_60310</name>
</gene>
<feature type="transmembrane region" description="Helical" evidence="12">
    <location>
        <begin position="564"/>
        <end position="586"/>
    </location>
</feature>
<name>A0A518HZA2_9BACT</name>
<dbReference type="AlphaFoldDB" id="A0A518HZA2"/>
<reference evidence="13 14" key="1">
    <citation type="submission" date="2019-03" db="EMBL/GenBank/DDBJ databases">
        <title>Deep-cultivation of Planctomycetes and their phenomic and genomic characterization uncovers novel biology.</title>
        <authorList>
            <person name="Wiegand S."/>
            <person name="Jogler M."/>
            <person name="Boedeker C."/>
            <person name="Pinto D."/>
            <person name="Vollmers J."/>
            <person name="Rivas-Marin E."/>
            <person name="Kohn T."/>
            <person name="Peeters S.H."/>
            <person name="Heuer A."/>
            <person name="Rast P."/>
            <person name="Oberbeckmann S."/>
            <person name="Bunk B."/>
            <person name="Jeske O."/>
            <person name="Meyerdierks A."/>
            <person name="Storesund J.E."/>
            <person name="Kallscheuer N."/>
            <person name="Luecker S."/>
            <person name="Lage O.M."/>
            <person name="Pohl T."/>
            <person name="Merkel B.J."/>
            <person name="Hornburger P."/>
            <person name="Mueller R.-W."/>
            <person name="Bruemmer F."/>
            <person name="Labrenz M."/>
            <person name="Spormann A.M."/>
            <person name="Op den Camp H."/>
            <person name="Overmann J."/>
            <person name="Amann R."/>
            <person name="Jetten M.S.M."/>
            <person name="Mascher T."/>
            <person name="Medema M.H."/>
            <person name="Devos D.P."/>
            <person name="Kaster A.-K."/>
            <person name="Ovreas L."/>
            <person name="Rohde M."/>
            <person name="Galperin M.Y."/>
            <person name="Jogler C."/>
        </authorList>
    </citation>
    <scope>NUCLEOTIDE SEQUENCE [LARGE SCALE GENOMIC DNA]</scope>
    <source>
        <strain evidence="13 14">Enr13</strain>
    </source>
</reference>
<dbReference type="PANTHER" id="PTHR15458:SF5">
    <property type="entry name" value="PHOSPHATIDYLETHANOLAMINE N-METHYLTRANSFERASE"/>
    <property type="match status" value="1"/>
</dbReference>
<dbReference type="RefSeq" id="WP_145390291.1">
    <property type="nucleotide sequence ID" value="NZ_CP037423.1"/>
</dbReference>
<keyword evidence="8" id="KW-0256">Endoplasmic reticulum</keyword>
<protein>
    <recommendedName>
        <fullName evidence="11">phosphatidyl-N-methylethanolamine N-methyltransferase</fullName>
        <ecNumber evidence="11">2.1.1.71</ecNumber>
    </recommendedName>
</protein>
<evidence type="ECO:0000256" key="3">
    <source>
        <dbReference type="ARBA" id="ARBA00005189"/>
    </source>
</evidence>
<evidence type="ECO:0000256" key="6">
    <source>
        <dbReference type="ARBA" id="ARBA00022691"/>
    </source>
</evidence>
<organism evidence="13 14">
    <name type="scientific">Stieleria neptunia</name>
    <dbReference type="NCBI Taxonomy" id="2527979"/>
    <lineage>
        <taxon>Bacteria</taxon>
        <taxon>Pseudomonadati</taxon>
        <taxon>Planctomycetota</taxon>
        <taxon>Planctomycetia</taxon>
        <taxon>Pirellulales</taxon>
        <taxon>Pirellulaceae</taxon>
        <taxon>Stieleria</taxon>
    </lineage>
</organism>
<dbReference type="GO" id="GO:0032259">
    <property type="term" value="P:methylation"/>
    <property type="evidence" value="ECO:0007669"/>
    <property type="project" value="UniProtKB-KW"/>
</dbReference>
<dbReference type="Pfam" id="PF04191">
    <property type="entry name" value="PEMT"/>
    <property type="match status" value="1"/>
</dbReference>
<feature type="transmembrane region" description="Helical" evidence="12">
    <location>
        <begin position="592"/>
        <end position="610"/>
    </location>
</feature>
<sequence>MSVETLVPAATRPHGICHDQATASRLQPSRGGPSDRSTVAADWTRLCRGFLRCHRRPINVALHLFTTPLGLFGVYALVAGLSPIAVAPIAVALVATIQIAVVVALVPAGIAGIHAVAVSMIAASAVLITPPLGWAVAAVVAGYIGQDLAHWFAREPTFQSTYRDSNRWWKRFVEHTLLLLPVLIAVAGRWRQSPLRLLVARKAVLKTKLTGRQHESDFATILQWVREKQPNVSQSTHWWHTDLSEGAAESFRRLGDSQTLMKRIRSFHGSGYDVQPVGGMNELYVTGPPKTTSSDSVFYMGHVDGPWAIFPGARLYRCMLSLNQNLEVTTHFPMSHPDYGEPESHRLQHGDAVAFDFNRELHYITRQVDARQTVPRVNLKLHFVAYPRGMRWYGNLLGRLTTWYDIRARNLFVQTINPNGTLLAIKARWVLGWTRLFELAVRFCGWTNLAYVATAMLLSVAFGNATILIAATSFVHYAIYVGTLQERTPVSFGTFRRDAMFFKTLAMAQLLGLYAWHFDHHYGSLALVVAGFALAGYAARVLGMRRTLFSAELGFDAPQRVDRFPYGTIGHPMILGAMIGIGGMALAEGFRIDYGWLIAAHIACYALVLVHELKMRNRRACALPL</sequence>
<dbReference type="InterPro" id="IPR024960">
    <property type="entry name" value="PEMT/MFAP"/>
</dbReference>
<evidence type="ECO:0000256" key="10">
    <source>
        <dbReference type="ARBA" id="ARBA00023136"/>
    </source>
</evidence>
<evidence type="ECO:0000256" key="11">
    <source>
        <dbReference type="ARBA" id="ARBA00034137"/>
    </source>
</evidence>
<dbReference type="OrthoDB" id="233409at2"/>
<keyword evidence="10 12" id="KW-0472">Membrane</keyword>
<feature type="transmembrane region" description="Helical" evidence="12">
    <location>
        <begin position="522"/>
        <end position="543"/>
    </location>
</feature>
<evidence type="ECO:0000256" key="5">
    <source>
        <dbReference type="ARBA" id="ARBA00022679"/>
    </source>
</evidence>
<dbReference type="EMBL" id="CP037423">
    <property type="protein sequence ID" value="QDV46127.1"/>
    <property type="molecule type" value="Genomic_DNA"/>
</dbReference>
<keyword evidence="7 12" id="KW-0812">Transmembrane</keyword>
<comment type="pathway">
    <text evidence="2">Phospholipid metabolism; phosphatidylcholine biosynthesis.</text>
</comment>
<comment type="pathway">
    <text evidence="3">Lipid metabolism.</text>
</comment>
<evidence type="ECO:0000256" key="12">
    <source>
        <dbReference type="SAM" id="Phobius"/>
    </source>
</evidence>
<feature type="transmembrane region" description="Helical" evidence="12">
    <location>
        <begin position="111"/>
        <end position="128"/>
    </location>
</feature>
<dbReference type="GO" id="GO:0000773">
    <property type="term" value="F:phosphatidyl-N-methylethanolamine N-methyltransferase activity"/>
    <property type="evidence" value="ECO:0007669"/>
    <property type="project" value="UniProtKB-EC"/>
</dbReference>
<accession>A0A518HZA2</accession>
<dbReference type="EC" id="2.1.1.71" evidence="11"/>
<dbReference type="KEGG" id="snep:Enr13x_60310"/>
<evidence type="ECO:0000313" key="14">
    <source>
        <dbReference type="Proteomes" id="UP000319004"/>
    </source>
</evidence>
<evidence type="ECO:0000256" key="7">
    <source>
        <dbReference type="ARBA" id="ARBA00022692"/>
    </source>
</evidence>
<dbReference type="PANTHER" id="PTHR15458">
    <property type="entry name" value="PHOSPHATIDYLETHANOLAMINE N-METHYLTRANSFERASE"/>
    <property type="match status" value="1"/>
</dbReference>
<dbReference type="Proteomes" id="UP000319004">
    <property type="component" value="Chromosome"/>
</dbReference>
<dbReference type="GO" id="GO:0006656">
    <property type="term" value="P:phosphatidylcholine biosynthetic process"/>
    <property type="evidence" value="ECO:0007669"/>
    <property type="project" value="InterPro"/>
</dbReference>
<keyword evidence="5" id="KW-0808">Transferase</keyword>
<evidence type="ECO:0000313" key="13">
    <source>
        <dbReference type="EMBL" id="QDV46127.1"/>
    </source>
</evidence>
<dbReference type="InterPro" id="IPR007318">
    <property type="entry name" value="Phopholipid_MeTrfase"/>
</dbReference>